<reference evidence="2" key="1">
    <citation type="submission" date="2023-10" db="EMBL/GenBank/DDBJ databases">
        <authorList>
            <person name="Chen Y."/>
            <person name="Shah S."/>
            <person name="Dougan E. K."/>
            <person name="Thang M."/>
            <person name="Chan C."/>
        </authorList>
    </citation>
    <scope>NUCLEOTIDE SEQUENCE [LARGE SCALE GENOMIC DNA]</scope>
</reference>
<gene>
    <name evidence="2" type="ORF">PCOR1329_LOCUS10052</name>
</gene>
<proteinExistence type="predicted"/>
<comment type="caution">
    <text evidence="2">The sequence shown here is derived from an EMBL/GenBank/DDBJ whole genome shotgun (WGS) entry which is preliminary data.</text>
</comment>
<protein>
    <submittedName>
        <fullName evidence="2">Uncharacterized protein</fullName>
    </submittedName>
</protein>
<name>A0ABN9QCU4_9DINO</name>
<feature type="region of interest" description="Disordered" evidence="1">
    <location>
        <begin position="1"/>
        <end position="44"/>
    </location>
</feature>
<evidence type="ECO:0000313" key="3">
    <source>
        <dbReference type="Proteomes" id="UP001189429"/>
    </source>
</evidence>
<accession>A0ABN9QCU4</accession>
<sequence length="192" mass="20707">MLREPQGAEHARGTTSQSPAGCTGGSSAARERAPEPPPARPACHRGRENAAVDIWARAVALRAASCLIRSFFRFLRSFSLQRWHLDSCIAPRGDSRPPCNGKRRSSTRSSSRRTTETEMRPRAAAVHLPGAGTGAAAAIHDPHSFEFHTTAPPSCRRSHPQPILRTARLAKLAKSLHPSLGISERGRRAGAS</sequence>
<keyword evidence="3" id="KW-1185">Reference proteome</keyword>
<feature type="compositionally biased region" description="Basic and acidic residues" evidence="1">
    <location>
        <begin position="1"/>
        <end position="12"/>
    </location>
</feature>
<organism evidence="2 3">
    <name type="scientific">Prorocentrum cordatum</name>
    <dbReference type="NCBI Taxonomy" id="2364126"/>
    <lineage>
        <taxon>Eukaryota</taxon>
        <taxon>Sar</taxon>
        <taxon>Alveolata</taxon>
        <taxon>Dinophyceae</taxon>
        <taxon>Prorocentrales</taxon>
        <taxon>Prorocentraceae</taxon>
        <taxon>Prorocentrum</taxon>
    </lineage>
</organism>
<dbReference type="EMBL" id="CAUYUJ010002834">
    <property type="protein sequence ID" value="CAK0802570.1"/>
    <property type="molecule type" value="Genomic_DNA"/>
</dbReference>
<feature type="non-terminal residue" evidence="2">
    <location>
        <position position="192"/>
    </location>
</feature>
<evidence type="ECO:0000256" key="1">
    <source>
        <dbReference type="SAM" id="MobiDB-lite"/>
    </source>
</evidence>
<feature type="region of interest" description="Disordered" evidence="1">
    <location>
        <begin position="91"/>
        <end position="122"/>
    </location>
</feature>
<evidence type="ECO:0000313" key="2">
    <source>
        <dbReference type="EMBL" id="CAK0802570.1"/>
    </source>
</evidence>
<dbReference type="Proteomes" id="UP001189429">
    <property type="component" value="Unassembled WGS sequence"/>
</dbReference>